<evidence type="ECO:0000313" key="5">
    <source>
        <dbReference type="EMBL" id="MBB5493303.1"/>
    </source>
</evidence>
<reference evidence="5 6" key="1">
    <citation type="submission" date="2020-08" db="EMBL/GenBank/DDBJ databases">
        <title>Sequencing the genomes of 1000 actinobacteria strains.</title>
        <authorList>
            <person name="Klenk H.-P."/>
        </authorList>
    </citation>
    <scope>NUCLEOTIDE SEQUENCE [LARGE SCALE GENOMIC DNA]</scope>
    <source>
        <strain evidence="5 6">DSM 44598</strain>
    </source>
</reference>
<evidence type="ECO:0000259" key="4">
    <source>
        <dbReference type="Pfam" id="PF11611"/>
    </source>
</evidence>
<evidence type="ECO:0000256" key="2">
    <source>
        <dbReference type="SAM" id="MobiDB-lite"/>
    </source>
</evidence>
<dbReference type="RefSeq" id="WP_221318897.1">
    <property type="nucleotide sequence ID" value="NZ_BAAAKM010000007.1"/>
</dbReference>
<keyword evidence="3" id="KW-0472">Membrane</keyword>
<dbReference type="InterPro" id="IPR029051">
    <property type="entry name" value="DUF4352"/>
</dbReference>
<feature type="compositionally biased region" description="Pro residues" evidence="2">
    <location>
        <begin position="108"/>
        <end position="118"/>
    </location>
</feature>
<feature type="region of interest" description="Disordered" evidence="2">
    <location>
        <begin position="57"/>
        <end position="142"/>
    </location>
</feature>
<gene>
    <name evidence="5" type="ORF">HNR07_004440</name>
</gene>
<dbReference type="Pfam" id="PF11611">
    <property type="entry name" value="DUF4352"/>
    <property type="match status" value="1"/>
</dbReference>
<sequence length="263" mass="27186">MGFNDPRTPQRGRAAAAVRTLAIPVAVLLAGAVCAVTLVALSVVTVPDARVVLGEDEPAAAPAPDEGPEPAEEFTEEPAPPPAEEPAPEPSDEPGAAEGAEGAEEPAPEPAPEPSPAPEPEEPGGPAAAEPESVPPSAYDGSTTSVGVFRVVVETAYTDATITNGTGSYAEAPAGWEYHIYRLNVTNEGSSPVIFDSSGTVGTTTDGRRFVNDIDAEHTVAYDYFWFEIDPGETVTTHIMFLAPVGTEFAHVLVAGQSDLRPG</sequence>
<dbReference type="AlphaFoldDB" id="A0A840WD34"/>
<keyword evidence="6" id="KW-1185">Reference proteome</keyword>
<feature type="compositionally biased region" description="Low complexity" evidence="2">
    <location>
        <begin position="124"/>
        <end position="138"/>
    </location>
</feature>
<name>A0A840WD34_9ACTN</name>
<evidence type="ECO:0000313" key="6">
    <source>
        <dbReference type="Proteomes" id="UP000579647"/>
    </source>
</evidence>
<protein>
    <recommendedName>
        <fullName evidence="4">DUF4352 domain-containing protein</fullName>
    </recommendedName>
</protein>
<dbReference type="InterPro" id="IPR029050">
    <property type="entry name" value="Immunoprotect_excell_Ig-like"/>
</dbReference>
<feature type="transmembrane region" description="Helical" evidence="3">
    <location>
        <begin position="21"/>
        <end position="44"/>
    </location>
</feature>
<feature type="compositionally biased region" description="Acidic residues" evidence="2">
    <location>
        <begin position="66"/>
        <end position="76"/>
    </location>
</feature>
<keyword evidence="1" id="KW-0732">Signal</keyword>
<dbReference type="Gene3D" id="2.60.40.1240">
    <property type="match status" value="1"/>
</dbReference>
<keyword evidence="3" id="KW-0812">Transmembrane</keyword>
<accession>A0A840WD34</accession>
<comment type="caution">
    <text evidence="5">The sequence shown here is derived from an EMBL/GenBank/DDBJ whole genome shotgun (WGS) entry which is preliminary data.</text>
</comment>
<dbReference type="Proteomes" id="UP000579647">
    <property type="component" value="Unassembled WGS sequence"/>
</dbReference>
<evidence type="ECO:0000256" key="3">
    <source>
        <dbReference type="SAM" id="Phobius"/>
    </source>
</evidence>
<evidence type="ECO:0000256" key="1">
    <source>
        <dbReference type="ARBA" id="ARBA00022729"/>
    </source>
</evidence>
<proteinExistence type="predicted"/>
<feature type="domain" description="DUF4352" evidence="4">
    <location>
        <begin position="141"/>
        <end position="248"/>
    </location>
</feature>
<dbReference type="EMBL" id="JACHDO010000001">
    <property type="protein sequence ID" value="MBB5493303.1"/>
    <property type="molecule type" value="Genomic_DNA"/>
</dbReference>
<keyword evidence="3" id="KW-1133">Transmembrane helix</keyword>
<organism evidence="5 6">
    <name type="scientific">Nocardiopsis metallicus</name>
    <dbReference type="NCBI Taxonomy" id="179819"/>
    <lineage>
        <taxon>Bacteria</taxon>
        <taxon>Bacillati</taxon>
        <taxon>Actinomycetota</taxon>
        <taxon>Actinomycetes</taxon>
        <taxon>Streptosporangiales</taxon>
        <taxon>Nocardiopsidaceae</taxon>
        <taxon>Nocardiopsis</taxon>
    </lineage>
</organism>